<dbReference type="SUPFAM" id="SSF52821">
    <property type="entry name" value="Rhodanese/Cell cycle control phosphatase"/>
    <property type="match status" value="1"/>
</dbReference>
<dbReference type="RefSeq" id="WP_092379513.1">
    <property type="nucleotide sequence ID" value="NZ_FORX01000030.1"/>
</dbReference>
<organism evidence="2 3">
    <name type="scientific">Desulfomicrobium apsheronum</name>
    <dbReference type="NCBI Taxonomy" id="52560"/>
    <lineage>
        <taxon>Bacteria</taxon>
        <taxon>Pseudomonadati</taxon>
        <taxon>Thermodesulfobacteriota</taxon>
        <taxon>Desulfovibrionia</taxon>
        <taxon>Desulfovibrionales</taxon>
        <taxon>Desulfomicrobiaceae</taxon>
        <taxon>Desulfomicrobium</taxon>
    </lineage>
</organism>
<feature type="domain" description="Rhodanese" evidence="1">
    <location>
        <begin position="51"/>
        <end position="141"/>
    </location>
</feature>
<dbReference type="EMBL" id="FORX01000030">
    <property type="protein sequence ID" value="SFK51803.1"/>
    <property type="molecule type" value="Genomic_DNA"/>
</dbReference>
<dbReference type="STRING" id="52560.SAMN04488082_13010"/>
<evidence type="ECO:0000313" key="2">
    <source>
        <dbReference type="EMBL" id="SFK51803.1"/>
    </source>
</evidence>
<proteinExistence type="predicted"/>
<dbReference type="Proteomes" id="UP000198635">
    <property type="component" value="Unassembled WGS sequence"/>
</dbReference>
<dbReference type="InterPro" id="IPR036873">
    <property type="entry name" value="Rhodanese-like_dom_sf"/>
</dbReference>
<dbReference type="GO" id="GO:0004792">
    <property type="term" value="F:thiosulfate-cyanide sulfurtransferase activity"/>
    <property type="evidence" value="ECO:0007669"/>
    <property type="project" value="TreeGrafter"/>
</dbReference>
<name>A0A1I4A641_9BACT</name>
<protein>
    <submittedName>
        <fullName evidence="2">Rhodanese-related sulfurtransferase</fullName>
    </submittedName>
</protein>
<keyword evidence="2" id="KW-0808">Transferase</keyword>
<keyword evidence="3" id="KW-1185">Reference proteome</keyword>
<dbReference type="PROSITE" id="PS50206">
    <property type="entry name" value="RHODANESE_3"/>
    <property type="match status" value="1"/>
</dbReference>
<dbReference type="InterPro" id="IPR001763">
    <property type="entry name" value="Rhodanese-like_dom"/>
</dbReference>
<evidence type="ECO:0000313" key="3">
    <source>
        <dbReference type="Proteomes" id="UP000198635"/>
    </source>
</evidence>
<dbReference type="AlphaFoldDB" id="A0A1I4A641"/>
<gene>
    <name evidence="2" type="ORF">SAMN04488082_13010</name>
</gene>
<dbReference type="Gene3D" id="3.40.250.10">
    <property type="entry name" value="Rhodanese-like domain"/>
    <property type="match status" value="1"/>
</dbReference>
<dbReference type="PROSITE" id="PS51257">
    <property type="entry name" value="PROKAR_LIPOPROTEIN"/>
    <property type="match status" value="1"/>
</dbReference>
<dbReference type="OrthoDB" id="5471138at2"/>
<dbReference type="Pfam" id="PF00581">
    <property type="entry name" value="Rhodanese"/>
    <property type="match status" value="1"/>
</dbReference>
<accession>A0A1I4A641</accession>
<reference evidence="3" key="1">
    <citation type="submission" date="2016-10" db="EMBL/GenBank/DDBJ databases">
        <authorList>
            <person name="Varghese N."/>
            <person name="Submissions S."/>
        </authorList>
    </citation>
    <scope>NUCLEOTIDE SEQUENCE [LARGE SCALE GENOMIC DNA]</scope>
    <source>
        <strain evidence="3">DSM 5918</strain>
    </source>
</reference>
<evidence type="ECO:0000259" key="1">
    <source>
        <dbReference type="PROSITE" id="PS50206"/>
    </source>
</evidence>
<sequence length="155" mass="17247">MKRRATRFVGKQCVFAAVFWILLVFSTGCLTQDERLLEPAAAVDLMSQNTNNPDFVILDVRTPGEFDQGFIEGAVLLDYHSPNFGERFAQLDRDATIFLYCRSGNRSSHVLRMADELGFRRVYDLRGGILAWKEAGLPLVKGGMKISSAPDSPAS</sequence>
<dbReference type="SMART" id="SM00450">
    <property type="entry name" value="RHOD"/>
    <property type="match status" value="1"/>
</dbReference>
<dbReference type="PANTHER" id="PTHR44086">
    <property type="entry name" value="THIOSULFATE SULFURTRANSFERASE RDL2, MITOCHONDRIAL-RELATED"/>
    <property type="match status" value="1"/>
</dbReference>
<dbReference type="PANTHER" id="PTHR44086:SF13">
    <property type="entry name" value="THIOSULFATE SULFURTRANSFERASE PSPE"/>
    <property type="match status" value="1"/>
</dbReference>
<dbReference type="CDD" id="cd00158">
    <property type="entry name" value="RHOD"/>
    <property type="match status" value="1"/>
</dbReference>